<feature type="transmembrane region" description="Helical" evidence="3">
    <location>
        <begin position="73"/>
        <end position="94"/>
    </location>
</feature>
<dbReference type="InterPro" id="IPR029058">
    <property type="entry name" value="AB_hydrolase_fold"/>
</dbReference>
<keyword evidence="3" id="KW-0812">Transmembrane</keyword>
<comment type="caution">
    <text evidence="3">Lacks conserved residue(s) required for the propagation of feature annotation.</text>
</comment>
<evidence type="ECO:0000256" key="3">
    <source>
        <dbReference type="RuleBase" id="RU004914"/>
    </source>
</evidence>
<keyword evidence="3" id="KW-1133">Transmembrane helix</keyword>
<gene>
    <name evidence="4" type="ORF">V6N12_054636</name>
</gene>
<keyword evidence="5" id="KW-1185">Reference proteome</keyword>
<comment type="similarity">
    <text evidence="1">Belongs to the peptidase S10 family.</text>
</comment>
<feature type="transmembrane region" description="Helical" evidence="3">
    <location>
        <begin position="396"/>
        <end position="421"/>
    </location>
</feature>
<dbReference type="Pfam" id="PF00450">
    <property type="entry name" value="Peptidase_S10"/>
    <property type="match status" value="1"/>
</dbReference>
<organism evidence="4 5">
    <name type="scientific">Hibiscus sabdariffa</name>
    <name type="common">roselle</name>
    <dbReference type="NCBI Taxonomy" id="183260"/>
    <lineage>
        <taxon>Eukaryota</taxon>
        <taxon>Viridiplantae</taxon>
        <taxon>Streptophyta</taxon>
        <taxon>Embryophyta</taxon>
        <taxon>Tracheophyta</taxon>
        <taxon>Spermatophyta</taxon>
        <taxon>Magnoliopsida</taxon>
        <taxon>eudicotyledons</taxon>
        <taxon>Gunneridae</taxon>
        <taxon>Pentapetalae</taxon>
        <taxon>rosids</taxon>
        <taxon>malvids</taxon>
        <taxon>Malvales</taxon>
        <taxon>Malvaceae</taxon>
        <taxon>Malvoideae</taxon>
        <taxon>Hibiscus</taxon>
    </lineage>
</organism>
<dbReference type="InterPro" id="IPR001563">
    <property type="entry name" value="Peptidase_S10"/>
</dbReference>
<dbReference type="Gene3D" id="3.40.50.1820">
    <property type="entry name" value="alpha/beta hydrolase"/>
    <property type="match status" value="1"/>
</dbReference>
<feature type="transmembrane region" description="Helical" evidence="3">
    <location>
        <begin position="433"/>
        <end position="455"/>
    </location>
</feature>
<dbReference type="Pfam" id="PF01554">
    <property type="entry name" value="MatE"/>
    <property type="match status" value="1"/>
</dbReference>
<dbReference type="PANTHER" id="PTHR11802:SF227">
    <property type="entry name" value="SERINE CARBOXYPEPTIDASE-LIKE 41"/>
    <property type="match status" value="1"/>
</dbReference>
<dbReference type="InterPro" id="IPR002528">
    <property type="entry name" value="MATE_fam"/>
</dbReference>
<evidence type="ECO:0000313" key="4">
    <source>
        <dbReference type="EMBL" id="KAK8527424.1"/>
    </source>
</evidence>
<dbReference type="PANTHER" id="PTHR11802">
    <property type="entry name" value="SERINE PROTEASE FAMILY S10 SERINE CARBOXYPEPTIDASE"/>
    <property type="match status" value="1"/>
</dbReference>
<evidence type="ECO:0000313" key="5">
    <source>
        <dbReference type="Proteomes" id="UP001472677"/>
    </source>
</evidence>
<reference evidence="4 5" key="1">
    <citation type="journal article" date="2024" name="G3 (Bethesda)">
        <title>Genome assembly of Hibiscus sabdariffa L. provides insights into metabolisms of medicinal natural products.</title>
        <authorList>
            <person name="Kim T."/>
        </authorList>
    </citation>
    <scope>NUCLEOTIDE SEQUENCE [LARGE SCALE GENOMIC DNA]</scope>
    <source>
        <strain evidence="4">TK-2024</strain>
        <tissue evidence="4">Old leaves</tissue>
    </source>
</reference>
<accession>A0ABR2D117</accession>
<proteinExistence type="inferred from homology"/>
<evidence type="ECO:0000256" key="1">
    <source>
        <dbReference type="ARBA" id="ARBA00009431"/>
    </source>
</evidence>
<dbReference type="PRINTS" id="PR00724">
    <property type="entry name" value="CRBOXYPTASEC"/>
</dbReference>
<feature type="transmembrane region" description="Helical" evidence="3">
    <location>
        <begin position="106"/>
        <end position="126"/>
    </location>
</feature>
<dbReference type="EMBL" id="JBBPBM010000038">
    <property type="protein sequence ID" value="KAK8527424.1"/>
    <property type="molecule type" value="Genomic_DNA"/>
</dbReference>
<comment type="similarity">
    <text evidence="2 3">Belongs to the multi antimicrobial extrusion (MATE) (TC 2.A.66.1) family.</text>
</comment>
<dbReference type="SUPFAM" id="SSF53474">
    <property type="entry name" value="alpha/beta-Hydrolases"/>
    <property type="match status" value="1"/>
</dbReference>
<keyword evidence="3" id="KW-0472">Membrane</keyword>
<sequence length="898" mass="99923">MLRRSIEMSSMNGYLESADALLSDADHEGYFEPADSLLSEVGPRRYYEDQCWWNKVLDTEEAKRQVFFSLPMIVSNVSFSSIILVSVMFAGQLGELQLAGATLANSWATVTGLAFMVRISFLLLLNSFHRAKRSFRNAVRPRIRCKNLPDAGNLPPIIVHDLLLLLDHHIDRVVLHRVDPDFASTRCPDFENRGSLHQVPHPGLIRLRFRSKHPPISSDAEHRDAAGLVLRRSDEHSLRRCIRVGELHRPGFQGSSVGGFDLAVDLVPFAIGLCVSGEGIREDVGRIFLGILSLPSYQLEIGPPFCSYGLMPHSELSTSLIAMCVNTEAIAYMVTYGLSATASTRVSNELGAGHPARAKNAMAVTLKLSILLALAIVLVLGFGHNIWAAFFSNSPLIISQFASMTPYLLISITIDSFQGVLSGVARGSGWQLLAAWVNMGTFYLIGMPISGILAFKLKLYAKPKVNFRQFSGYINVDSNAGRSLFYYFVEAEHDPLNQPLTIWLSGGPGCSSVGDSFVGVGPFITTNNAHGLKRNLHAWTKVSNVLFIDSPVGSGWSYSKTMSDYETGDSSTNDDLLAFLLEWFEKYPIFKYRDLYLGGIGYAGHFVPNFAKTLLQHNNESKNYEFNLKGLALGNPVLRLKLDILAAHELYASKGMIPKKLYRQILKHCFGIGEDNYSNNVAPWSESCRRPMRRSKMFAFNATSVADAKQRQGDFRRAPCDGKIEDLISGKDVTKIIDQVDMCIPFRTEFYFNIPAVQKALHGNRTLSRYPWMGCFPRSGLNYSLFDTNIDMLPTLKQILLQSVPITIFSGDEDGAIPTNGTLNHVKKLAKDMNLNLTKNEAWHHESKEGGWLYSYGDVLTFMSVKGANHHVPFSKPSQALFIFKNHVLNSSLSVKEQ</sequence>
<feature type="transmembrane region" description="Helical" evidence="3">
    <location>
        <begin position="368"/>
        <end position="390"/>
    </location>
</feature>
<dbReference type="Proteomes" id="UP001472677">
    <property type="component" value="Unassembled WGS sequence"/>
</dbReference>
<protein>
    <recommendedName>
        <fullName evidence="3">Protein DETOXIFICATION</fullName>
    </recommendedName>
    <alternativeName>
        <fullName evidence="3">Multidrug and toxic compound extrusion protein</fullName>
    </alternativeName>
</protein>
<evidence type="ECO:0000256" key="2">
    <source>
        <dbReference type="ARBA" id="ARBA00010199"/>
    </source>
</evidence>
<comment type="caution">
    <text evidence="4">The sequence shown here is derived from an EMBL/GenBank/DDBJ whole genome shotgun (WGS) entry which is preliminary data.</text>
</comment>
<name>A0ABR2D117_9ROSI</name>